<dbReference type="SUPFAM" id="SSF50494">
    <property type="entry name" value="Trypsin-like serine proteases"/>
    <property type="match status" value="1"/>
</dbReference>
<evidence type="ECO:0000256" key="1">
    <source>
        <dbReference type="SAM" id="SignalP"/>
    </source>
</evidence>
<dbReference type="PROSITE" id="PS50240">
    <property type="entry name" value="TRYPSIN_DOM"/>
    <property type="match status" value="1"/>
</dbReference>
<feature type="domain" description="Peptidase S1" evidence="2">
    <location>
        <begin position="161"/>
        <end position="421"/>
    </location>
</feature>
<keyword evidence="4" id="KW-1185">Reference proteome</keyword>
<evidence type="ECO:0000313" key="4">
    <source>
        <dbReference type="Proteomes" id="UP001549920"/>
    </source>
</evidence>
<dbReference type="Pfam" id="PF00089">
    <property type="entry name" value="Trypsin"/>
    <property type="match status" value="1"/>
</dbReference>
<gene>
    <name evidence="3" type="ORF">ABMA27_001007</name>
</gene>
<protein>
    <recommendedName>
        <fullName evidence="2">Peptidase S1 domain-containing protein</fullName>
    </recommendedName>
</protein>
<dbReference type="EMBL" id="JBEUOH010000010">
    <property type="protein sequence ID" value="KAL0882551.1"/>
    <property type="molecule type" value="Genomic_DNA"/>
</dbReference>
<keyword evidence="1" id="KW-0732">Signal</keyword>
<dbReference type="SMART" id="SM00020">
    <property type="entry name" value="Tryp_SPc"/>
    <property type="match status" value="1"/>
</dbReference>
<reference evidence="3 4" key="1">
    <citation type="submission" date="2024-06" db="EMBL/GenBank/DDBJ databases">
        <title>A chromosome-level genome assembly of beet webworm, Loxostege sticticalis.</title>
        <authorList>
            <person name="Zhang Y."/>
        </authorList>
    </citation>
    <scope>NUCLEOTIDE SEQUENCE [LARGE SCALE GENOMIC DNA]</scope>
    <source>
        <strain evidence="3">AQ026</strain>
        <tissue evidence="3">Whole body</tissue>
    </source>
</reference>
<dbReference type="InterPro" id="IPR009003">
    <property type="entry name" value="Peptidase_S1_PA"/>
</dbReference>
<dbReference type="InterPro" id="IPR043504">
    <property type="entry name" value="Peptidase_S1_PA_chymotrypsin"/>
</dbReference>
<comment type="caution">
    <text evidence="3">The sequence shown here is derived from an EMBL/GenBank/DDBJ whole genome shotgun (WGS) entry which is preliminary data.</text>
</comment>
<evidence type="ECO:0000313" key="3">
    <source>
        <dbReference type="EMBL" id="KAL0882551.1"/>
    </source>
</evidence>
<dbReference type="InterPro" id="IPR051333">
    <property type="entry name" value="CLIP_Serine_Protease"/>
</dbReference>
<dbReference type="Proteomes" id="UP001549920">
    <property type="component" value="Unassembled WGS sequence"/>
</dbReference>
<evidence type="ECO:0000259" key="2">
    <source>
        <dbReference type="PROSITE" id="PS50240"/>
    </source>
</evidence>
<name>A0ABR3I156_LOXSC</name>
<dbReference type="PANTHER" id="PTHR24260">
    <property type="match status" value="1"/>
</dbReference>
<dbReference type="InterPro" id="IPR001254">
    <property type="entry name" value="Trypsin_dom"/>
</dbReference>
<feature type="signal peptide" evidence="1">
    <location>
        <begin position="1"/>
        <end position="19"/>
    </location>
</feature>
<feature type="chain" id="PRO_5047207995" description="Peptidase S1 domain-containing protein" evidence="1">
    <location>
        <begin position="20"/>
        <end position="434"/>
    </location>
</feature>
<dbReference type="PANTHER" id="PTHR24260:SF136">
    <property type="entry name" value="GH08193P-RELATED"/>
    <property type="match status" value="1"/>
</dbReference>
<accession>A0ABR3I156</accession>
<organism evidence="3 4">
    <name type="scientific">Loxostege sticticalis</name>
    <name type="common">Beet webworm moth</name>
    <dbReference type="NCBI Taxonomy" id="481309"/>
    <lineage>
        <taxon>Eukaryota</taxon>
        <taxon>Metazoa</taxon>
        <taxon>Ecdysozoa</taxon>
        <taxon>Arthropoda</taxon>
        <taxon>Hexapoda</taxon>
        <taxon>Insecta</taxon>
        <taxon>Pterygota</taxon>
        <taxon>Neoptera</taxon>
        <taxon>Endopterygota</taxon>
        <taxon>Lepidoptera</taxon>
        <taxon>Glossata</taxon>
        <taxon>Ditrysia</taxon>
        <taxon>Pyraloidea</taxon>
        <taxon>Crambidae</taxon>
        <taxon>Pyraustinae</taxon>
        <taxon>Loxostege</taxon>
    </lineage>
</organism>
<dbReference type="Gene3D" id="2.40.10.10">
    <property type="entry name" value="Trypsin-like serine proteases"/>
    <property type="match status" value="2"/>
</dbReference>
<proteinExistence type="predicted"/>
<sequence length="434" mass="48276">MEGFKCLVLLILYIVKVESLAIKGTSLTMYDPCGLEVIHFDKLTDSYWLGVLNLGLYRNVTEAEIEIHFEKKVRIYGQSQDLSVLALEEGFAFLIRPSGPLRQLYFFNLALECLGENATNVPTVTKLAMNNITLCKDNVKTAQTLESPDVEVNDNKYREHICGRKFSNHTELTSVRSEAKAGDWPWHVAIILNNTDVDNQFGGTIISMTAVLTACQNVASDNEGGMLPADMLYVVAGISNLHKSEQIGKQVHRVKEVICNVNYNHDTSNSDLAVLKVDGLRYTAYVQPICIWGPNYDKSDLFGRQATVASFSNDDVGMLRAIFTRVQNDTTCWNYDKIYVTAVNEFTICAGNGPTSDINIMESGAGGGLVIPVMQPDQKVSWFLRGVAAMCVKTAGKCNPHHYAIYTDVGPHYSWILHHSGLQFKPNPNQQDFV</sequence>